<name>A0ABX1BLP2_9ACTN</name>
<feature type="transmembrane region" description="Helical" evidence="7">
    <location>
        <begin position="259"/>
        <end position="280"/>
    </location>
</feature>
<evidence type="ECO:0000256" key="6">
    <source>
        <dbReference type="ARBA" id="ARBA00038076"/>
    </source>
</evidence>
<reference evidence="9 10" key="1">
    <citation type="submission" date="2020-03" db="EMBL/GenBank/DDBJ databases">
        <title>WGS of actinomycetes isolated from Thailand.</title>
        <authorList>
            <person name="Thawai C."/>
        </authorList>
    </citation>
    <scope>NUCLEOTIDE SEQUENCE [LARGE SCALE GENOMIC DNA]</scope>
    <source>
        <strain evidence="9 10">FMUSA5-5</strain>
    </source>
</reference>
<feature type="transmembrane region" description="Helical" evidence="7">
    <location>
        <begin position="714"/>
        <end position="739"/>
    </location>
</feature>
<protein>
    <submittedName>
        <fullName evidence="9">ABC transporter permease</fullName>
    </submittedName>
</protein>
<keyword evidence="3 7" id="KW-0812">Transmembrane</keyword>
<keyword evidence="2" id="KW-1003">Cell membrane</keyword>
<dbReference type="Pfam" id="PF02687">
    <property type="entry name" value="FtsX"/>
    <property type="match status" value="2"/>
</dbReference>
<feature type="transmembrane region" description="Helical" evidence="7">
    <location>
        <begin position="311"/>
        <end position="333"/>
    </location>
</feature>
<dbReference type="EMBL" id="JAATEP010000044">
    <property type="protein sequence ID" value="NJP96033.1"/>
    <property type="molecule type" value="Genomic_DNA"/>
</dbReference>
<evidence type="ECO:0000256" key="5">
    <source>
        <dbReference type="ARBA" id="ARBA00023136"/>
    </source>
</evidence>
<organism evidence="9 10">
    <name type="scientific">Nonomuraea composti</name>
    <dbReference type="NCBI Taxonomy" id="2720023"/>
    <lineage>
        <taxon>Bacteria</taxon>
        <taxon>Bacillati</taxon>
        <taxon>Actinomycetota</taxon>
        <taxon>Actinomycetes</taxon>
        <taxon>Streptosporangiales</taxon>
        <taxon>Streptosporangiaceae</taxon>
        <taxon>Nonomuraea</taxon>
    </lineage>
</organism>
<evidence type="ECO:0000256" key="4">
    <source>
        <dbReference type="ARBA" id="ARBA00022989"/>
    </source>
</evidence>
<proteinExistence type="inferred from homology"/>
<feature type="transmembrane region" description="Helical" evidence="7">
    <location>
        <begin position="435"/>
        <end position="456"/>
    </location>
</feature>
<dbReference type="PANTHER" id="PTHR30572">
    <property type="entry name" value="MEMBRANE COMPONENT OF TRANSPORTER-RELATED"/>
    <property type="match status" value="1"/>
</dbReference>
<feature type="transmembrane region" description="Helical" evidence="7">
    <location>
        <begin position="353"/>
        <end position="372"/>
    </location>
</feature>
<comment type="caution">
    <text evidence="9">The sequence shown here is derived from an EMBL/GenBank/DDBJ whole genome shotgun (WGS) entry which is preliminary data.</text>
</comment>
<feature type="transmembrane region" description="Helical" evidence="7">
    <location>
        <begin position="486"/>
        <end position="510"/>
    </location>
</feature>
<evidence type="ECO:0000256" key="2">
    <source>
        <dbReference type="ARBA" id="ARBA00022475"/>
    </source>
</evidence>
<evidence type="ECO:0000256" key="1">
    <source>
        <dbReference type="ARBA" id="ARBA00004651"/>
    </source>
</evidence>
<comment type="subcellular location">
    <subcellularLocation>
        <location evidence="1">Cell membrane</location>
        <topology evidence="1">Multi-pass membrane protein</topology>
    </subcellularLocation>
</comment>
<feature type="domain" description="ABC3 transporter permease C-terminal" evidence="8">
    <location>
        <begin position="261"/>
        <end position="381"/>
    </location>
</feature>
<dbReference type="PANTHER" id="PTHR30572:SF4">
    <property type="entry name" value="ABC TRANSPORTER PERMEASE YTRF"/>
    <property type="match status" value="1"/>
</dbReference>
<evidence type="ECO:0000313" key="9">
    <source>
        <dbReference type="EMBL" id="NJP96033.1"/>
    </source>
</evidence>
<keyword evidence="5 7" id="KW-0472">Membrane</keyword>
<dbReference type="Proteomes" id="UP000696294">
    <property type="component" value="Unassembled WGS sequence"/>
</dbReference>
<dbReference type="RefSeq" id="WP_168017666.1">
    <property type="nucleotide sequence ID" value="NZ_JAATEP010000044.1"/>
</dbReference>
<feature type="transmembrane region" description="Helical" evidence="7">
    <location>
        <begin position="805"/>
        <end position="827"/>
    </location>
</feature>
<feature type="transmembrane region" description="Helical" evidence="7">
    <location>
        <begin position="17"/>
        <end position="38"/>
    </location>
</feature>
<evidence type="ECO:0000256" key="3">
    <source>
        <dbReference type="ARBA" id="ARBA00022692"/>
    </source>
</evidence>
<sequence>MVTWLAWRTLRWHPGSLIGTWVTLVVAATAVAALWFVVDTTDRRQVPVERYAGVPLVAGTAGGGISPALVASVRSLPEVGAAVPERSFPAGLSVHGRPVRVPGDQNAWPWGHGWSSARLTPFALRDGRPPLARDEVVVDARLAAAARLGVGDRVEVTVAGTIRTCEVVGVAAARSAWRYQSALFFADGHVTELLGGRRGADALGVFPRPGVGTQALRAAVARAVQPYNAPGLPVVSVATGADRGEQENNFPSPAGFNTLWFSVWITALISTGMIAAAMGVSVRRRGMEIAVLRAIGARPGQIRRMLLAEGVSLAVVAAAVAVPLGMLLAPAVAARFRDFGAVSVAFEVGYRPAPMAGTLALALAMALTANLISVRRALRIRPGDALAEAPAEGRTLGKGRLLTGLALLAGAGALSAVLLSDLFAPDGPALMGLQFATLGLTVSAAGLLAPWGVLVAGRLVRPVVARLSPVSGHLAAAAVVFNHRRYAGAVASLTLGVALVGVVTGTQLFYDWRVAAQAVRDVRADFVLRPTPGAGALSEVLRRRVLAHEGTSAAVGIGSMPAAVSVEGRPAAREPLPPASVTLVTGDLTQVLDLPVRGRPPRDLGTDEIAMSDALAARAGAGLGSRLRIRLPGTAQDSSFTVTTIYTATPEVGLMLLPAGAIAGTHLTSNLHERIYVRGADPGEVVDARSAVESLTRQEYMWRKSEENAARNRLMPYLSVLVALFCAVAAVNSLCLALVDRRREFTGLRQLGMRRGRLAGMACWESVLTVVPVLVLALAACAWLVAVQAASEPGGLAGTLSFIPFGWLAALGGGALAGTVAGSLLVIRGVMRNNRQEMA</sequence>
<feature type="transmembrane region" description="Helical" evidence="7">
    <location>
        <begin position="401"/>
        <end position="423"/>
    </location>
</feature>
<comment type="similarity">
    <text evidence="6">Belongs to the ABC-4 integral membrane protein family.</text>
</comment>
<dbReference type="InterPro" id="IPR003838">
    <property type="entry name" value="ABC3_permease_C"/>
</dbReference>
<keyword evidence="4 7" id="KW-1133">Transmembrane helix</keyword>
<evidence type="ECO:0000256" key="7">
    <source>
        <dbReference type="SAM" id="Phobius"/>
    </source>
</evidence>
<keyword evidence="10" id="KW-1185">Reference proteome</keyword>
<feature type="domain" description="ABC3 transporter permease C-terminal" evidence="8">
    <location>
        <begin position="718"/>
        <end position="832"/>
    </location>
</feature>
<dbReference type="InterPro" id="IPR050250">
    <property type="entry name" value="Macrolide_Exporter_MacB"/>
</dbReference>
<evidence type="ECO:0000259" key="8">
    <source>
        <dbReference type="Pfam" id="PF02687"/>
    </source>
</evidence>
<evidence type="ECO:0000313" key="10">
    <source>
        <dbReference type="Proteomes" id="UP000696294"/>
    </source>
</evidence>
<feature type="transmembrane region" description="Helical" evidence="7">
    <location>
        <begin position="759"/>
        <end position="785"/>
    </location>
</feature>
<accession>A0ABX1BLP2</accession>
<gene>
    <name evidence="9" type="ORF">HCN51_42490</name>
</gene>